<evidence type="ECO:0000313" key="2">
    <source>
        <dbReference type="Proteomes" id="UP001160148"/>
    </source>
</evidence>
<keyword evidence="2" id="KW-1185">Reference proteome</keyword>
<evidence type="ECO:0000313" key="1">
    <source>
        <dbReference type="EMBL" id="CAI6357330.1"/>
    </source>
</evidence>
<dbReference type="Proteomes" id="UP001160148">
    <property type="component" value="Unassembled WGS sequence"/>
</dbReference>
<protein>
    <submittedName>
        <fullName evidence="1">Uncharacterized protein</fullName>
    </submittedName>
</protein>
<organism evidence="1 2">
    <name type="scientific">Macrosiphum euphorbiae</name>
    <name type="common">potato aphid</name>
    <dbReference type="NCBI Taxonomy" id="13131"/>
    <lineage>
        <taxon>Eukaryota</taxon>
        <taxon>Metazoa</taxon>
        <taxon>Ecdysozoa</taxon>
        <taxon>Arthropoda</taxon>
        <taxon>Hexapoda</taxon>
        <taxon>Insecta</taxon>
        <taxon>Pterygota</taxon>
        <taxon>Neoptera</taxon>
        <taxon>Paraneoptera</taxon>
        <taxon>Hemiptera</taxon>
        <taxon>Sternorrhyncha</taxon>
        <taxon>Aphidomorpha</taxon>
        <taxon>Aphidoidea</taxon>
        <taxon>Aphididae</taxon>
        <taxon>Macrosiphini</taxon>
        <taxon>Macrosiphum</taxon>
    </lineage>
</organism>
<name>A0AAV0WMR0_9HEMI</name>
<dbReference type="AlphaFoldDB" id="A0AAV0WMR0"/>
<comment type="caution">
    <text evidence="1">The sequence shown here is derived from an EMBL/GenBank/DDBJ whole genome shotgun (WGS) entry which is preliminary data.</text>
</comment>
<accession>A0AAV0WMR0</accession>
<proteinExistence type="predicted"/>
<gene>
    <name evidence="1" type="ORF">MEUPH1_LOCUS12967</name>
</gene>
<sequence length="84" mass="9712">MGQHIKVETTSIASEAITKLINLPNQDRELNSRESPRVNIFKKISNQTNDSAFDTVRLEVLKEESDLRIKRQKILNEQDAVIYE</sequence>
<reference evidence="1 2" key="1">
    <citation type="submission" date="2023-01" db="EMBL/GenBank/DDBJ databases">
        <authorList>
            <person name="Whitehead M."/>
        </authorList>
    </citation>
    <scope>NUCLEOTIDE SEQUENCE [LARGE SCALE GENOMIC DNA]</scope>
</reference>
<dbReference type="EMBL" id="CARXXK010000002">
    <property type="protein sequence ID" value="CAI6357330.1"/>
    <property type="molecule type" value="Genomic_DNA"/>
</dbReference>